<comment type="caution">
    <text evidence="3">The sequence shown here is derived from an EMBL/GenBank/DDBJ whole genome shotgun (WGS) entry which is preliminary data.</text>
</comment>
<reference evidence="3" key="1">
    <citation type="submission" date="2023-08" db="EMBL/GenBank/DDBJ databases">
        <authorList>
            <person name="Chen Y."/>
            <person name="Shah S."/>
            <person name="Dougan E. K."/>
            <person name="Thang M."/>
            <person name="Chan C."/>
        </authorList>
    </citation>
    <scope>NUCLEOTIDE SEQUENCE</scope>
</reference>
<organism evidence="3 4">
    <name type="scientific">Effrenium voratum</name>
    <dbReference type="NCBI Taxonomy" id="2562239"/>
    <lineage>
        <taxon>Eukaryota</taxon>
        <taxon>Sar</taxon>
        <taxon>Alveolata</taxon>
        <taxon>Dinophyceae</taxon>
        <taxon>Suessiales</taxon>
        <taxon>Symbiodiniaceae</taxon>
        <taxon>Effrenium</taxon>
    </lineage>
</organism>
<sequence length="273" mass="30345">MPGADGDLTLWAIIPTGGECREVELTARPQDTGVDLKKMIEKAVNIPVDDMEIFVKNPSGSKQKWLRDDATLESEEIEDSAVLTVGVHGTGGRQTAVVSDDELPQDAVQNSIAVKGDSSYYFAHSRKMDVPEEHRIVSGGAPQRLGEAEALKEPVRQVLEGEEPQRPERAILNYAWGDEKEAVKLYVSAEAEPEALGAAQDGKGGQVEVSWRPKALKLKVHAEKLDWVLDLDRLYYEIIPEECKFRVSENKRITLTLKKKEAYAWLKLLKPDA</sequence>
<dbReference type="AlphaFoldDB" id="A0AA36JAS0"/>
<keyword evidence="4" id="KW-1185">Reference proteome</keyword>
<dbReference type="Gene3D" id="3.10.20.90">
    <property type="entry name" value="Phosphatidylinositol 3-kinase Catalytic Subunit, Chain A, domain 1"/>
    <property type="match status" value="1"/>
</dbReference>
<dbReference type="Proteomes" id="UP001178507">
    <property type="component" value="Unassembled WGS sequence"/>
</dbReference>
<dbReference type="SUPFAM" id="SSF54236">
    <property type="entry name" value="Ubiquitin-like"/>
    <property type="match status" value="1"/>
</dbReference>
<feature type="domain" description="CS" evidence="2">
    <location>
        <begin position="169"/>
        <end position="269"/>
    </location>
</feature>
<dbReference type="InterPro" id="IPR029071">
    <property type="entry name" value="Ubiquitin-like_domsf"/>
</dbReference>
<dbReference type="InterPro" id="IPR007052">
    <property type="entry name" value="CS_dom"/>
</dbReference>
<feature type="domain" description="Ubiquitin-like" evidence="1">
    <location>
        <begin position="8"/>
        <end position="92"/>
    </location>
</feature>
<evidence type="ECO:0000313" key="3">
    <source>
        <dbReference type="EMBL" id="CAJ1401649.1"/>
    </source>
</evidence>
<dbReference type="SUPFAM" id="SSF49764">
    <property type="entry name" value="HSP20-like chaperones"/>
    <property type="match status" value="1"/>
</dbReference>
<dbReference type="Pfam" id="PF04969">
    <property type="entry name" value="CS"/>
    <property type="match status" value="1"/>
</dbReference>
<dbReference type="EMBL" id="CAUJNA010003425">
    <property type="protein sequence ID" value="CAJ1401649.1"/>
    <property type="molecule type" value="Genomic_DNA"/>
</dbReference>
<gene>
    <name evidence="3" type="ORF">EVOR1521_LOCUS24752</name>
</gene>
<protein>
    <submittedName>
        <fullName evidence="3">Uncharacterized protein</fullName>
    </submittedName>
</protein>
<dbReference type="PROSITE" id="PS50053">
    <property type="entry name" value="UBIQUITIN_2"/>
    <property type="match status" value="1"/>
</dbReference>
<dbReference type="Gene3D" id="2.60.40.790">
    <property type="match status" value="1"/>
</dbReference>
<evidence type="ECO:0000259" key="1">
    <source>
        <dbReference type="PROSITE" id="PS50053"/>
    </source>
</evidence>
<proteinExistence type="predicted"/>
<dbReference type="InterPro" id="IPR000626">
    <property type="entry name" value="Ubiquitin-like_dom"/>
</dbReference>
<accession>A0AA36JAS0</accession>
<dbReference type="CDD" id="cd17039">
    <property type="entry name" value="Ubl_ubiquitin_like"/>
    <property type="match status" value="1"/>
</dbReference>
<evidence type="ECO:0000313" key="4">
    <source>
        <dbReference type="Proteomes" id="UP001178507"/>
    </source>
</evidence>
<name>A0AA36JAS0_9DINO</name>
<evidence type="ECO:0000259" key="2">
    <source>
        <dbReference type="PROSITE" id="PS51203"/>
    </source>
</evidence>
<dbReference type="InterPro" id="IPR008978">
    <property type="entry name" value="HSP20-like_chaperone"/>
</dbReference>
<dbReference type="PROSITE" id="PS51203">
    <property type="entry name" value="CS"/>
    <property type="match status" value="1"/>
</dbReference>